<evidence type="ECO:0000256" key="4">
    <source>
        <dbReference type="ARBA" id="ARBA00022741"/>
    </source>
</evidence>
<comment type="caution">
    <text evidence="9">The sequence shown here is derived from an EMBL/GenBank/DDBJ whole genome shotgun (WGS) entry which is preliminary data.</text>
</comment>
<dbReference type="GO" id="GO:0005524">
    <property type="term" value="F:ATP binding"/>
    <property type="evidence" value="ECO:0007669"/>
    <property type="project" value="UniProtKB-KW"/>
</dbReference>
<comment type="catalytic activity">
    <reaction evidence="6">
        <text>cytidine(34) in tRNA(Ile2) + L-lysine + ATP = lysidine(34) in tRNA(Ile2) + AMP + diphosphate + H(+)</text>
        <dbReference type="Rhea" id="RHEA:43744"/>
        <dbReference type="Rhea" id="RHEA-COMP:10625"/>
        <dbReference type="Rhea" id="RHEA-COMP:10670"/>
        <dbReference type="ChEBI" id="CHEBI:15378"/>
        <dbReference type="ChEBI" id="CHEBI:30616"/>
        <dbReference type="ChEBI" id="CHEBI:32551"/>
        <dbReference type="ChEBI" id="CHEBI:33019"/>
        <dbReference type="ChEBI" id="CHEBI:82748"/>
        <dbReference type="ChEBI" id="CHEBI:83665"/>
        <dbReference type="ChEBI" id="CHEBI:456215"/>
        <dbReference type="EC" id="6.3.4.19"/>
    </reaction>
</comment>
<dbReference type="Pfam" id="PF01171">
    <property type="entry name" value="ATP_bind_3"/>
    <property type="match status" value="1"/>
</dbReference>
<dbReference type="AlphaFoldDB" id="A0A7J0BLL3"/>
<dbReference type="GO" id="GO:0008033">
    <property type="term" value="P:tRNA processing"/>
    <property type="evidence" value="ECO:0007669"/>
    <property type="project" value="UniProtKB-KW"/>
</dbReference>
<evidence type="ECO:0000259" key="8">
    <source>
        <dbReference type="Pfam" id="PF01171"/>
    </source>
</evidence>
<keyword evidence="3" id="KW-0819">tRNA processing</keyword>
<gene>
    <name evidence="9" type="primary">tilS</name>
    <name evidence="9" type="ORF">DSM101010T_23290</name>
</gene>
<evidence type="ECO:0000256" key="3">
    <source>
        <dbReference type="ARBA" id="ARBA00022694"/>
    </source>
</evidence>
<feature type="domain" description="tRNA(Ile)-lysidine/2-thiocytidine synthase N-terminal" evidence="8">
    <location>
        <begin position="3"/>
        <end position="126"/>
    </location>
</feature>
<reference evidence="9 10" key="1">
    <citation type="submission" date="2020-05" db="EMBL/GenBank/DDBJ databases">
        <title>Draft genome sequence of Desulfovibrio sp. strain HN2T.</title>
        <authorList>
            <person name="Ueno A."/>
            <person name="Tamazawa S."/>
            <person name="Tamamura S."/>
            <person name="Murakami T."/>
            <person name="Kiyama T."/>
            <person name="Inomata H."/>
            <person name="Amano Y."/>
            <person name="Miyakawa K."/>
            <person name="Tamaki H."/>
            <person name="Naganuma T."/>
            <person name="Kaneko K."/>
        </authorList>
    </citation>
    <scope>NUCLEOTIDE SEQUENCE [LARGE SCALE GENOMIC DNA]</scope>
    <source>
        <strain evidence="9 10">HN2</strain>
    </source>
</reference>
<dbReference type="EMBL" id="BLVO01000013">
    <property type="protein sequence ID" value="GFM33964.1"/>
    <property type="molecule type" value="Genomic_DNA"/>
</dbReference>
<evidence type="ECO:0000256" key="6">
    <source>
        <dbReference type="ARBA" id="ARBA00048539"/>
    </source>
</evidence>
<dbReference type="Gene3D" id="3.40.50.620">
    <property type="entry name" value="HUPs"/>
    <property type="match status" value="1"/>
</dbReference>
<evidence type="ECO:0000256" key="1">
    <source>
        <dbReference type="ARBA" id="ARBA00013267"/>
    </source>
</evidence>
<accession>A0A7J0BLL3</accession>
<dbReference type="NCBIfam" id="TIGR02432">
    <property type="entry name" value="lysidine_TilS_N"/>
    <property type="match status" value="1"/>
</dbReference>
<proteinExistence type="predicted"/>
<dbReference type="CDD" id="cd01992">
    <property type="entry name" value="TilS_N"/>
    <property type="match status" value="1"/>
</dbReference>
<dbReference type="InterPro" id="IPR011063">
    <property type="entry name" value="TilS/TtcA_N"/>
</dbReference>
<evidence type="ECO:0000313" key="10">
    <source>
        <dbReference type="Proteomes" id="UP000503840"/>
    </source>
</evidence>
<dbReference type="SUPFAM" id="SSF52402">
    <property type="entry name" value="Adenine nucleotide alpha hydrolases-like"/>
    <property type="match status" value="1"/>
</dbReference>
<organism evidence="9 10">
    <name type="scientific">Desulfovibrio subterraneus</name>
    <dbReference type="NCBI Taxonomy" id="2718620"/>
    <lineage>
        <taxon>Bacteria</taxon>
        <taxon>Pseudomonadati</taxon>
        <taxon>Thermodesulfobacteriota</taxon>
        <taxon>Desulfovibrionia</taxon>
        <taxon>Desulfovibrionales</taxon>
        <taxon>Desulfovibrionaceae</taxon>
        <taxon>Desulfovibrio</taxon>
    </lineage>
</organism>
<dbReference type="InterPro" id="IPR012094">
    <property type="entry name" value="tRNA_Ile_lys_synt"/>
</dbReference>
<dbReference type="PANTHER" id="PTHR43033:SF1">
    <property type="entry name" value="TRNA(ILE)-LYSIDINE SYNTHASE-RELATED"/>
    <property type="match status" value="1"/>
</dbReference>
<evidence type="ECO:0000256" key="2">
    <source>
        <dbReference type="ARBA" id="ARBA00022598"/>
    </source>
</evidence>
<keyword evidence="2" id="KW-0436">Ligase</keyword>
<evidence type="ECO:0000256" key="5">
    <source>
        <dbReference type="ARBA" id="ARBA00022840"/>
    </source>
</evidence>
<sequence length="278" mass="30524">MGIPCTLGSEDVAARALEAGTGIEEAARNARYAFLEKARVESDCDYIVTAHHLNDLAEDMLMRLMRGTGWPALGGMEATCMDRRLIRPLLVTERNKLEAFLEESGIPWCEDSSNSDPTYLRNRVRAEFLPLFMRENPAFLSSVAGLWRLARTDADYWQHAEDNILASLDKSTSSRDSLEDRSEYTSAPRAACPAGSTAEAAAPAPIVLPRTVLSSADKALRLRVYKRCLDKLGTGQALLEGLERLDAVWLRNEGGKTIQFPGSKTATITGGNILFSRG</sequence>
<keyword evidence="4" id="KW-0547">Nucleotide-binding</keyword>
<dbReference type="GO" id="GO:0032267">
    <property type="term" value="F:tRNA(Ile)-lysidine synthase activity"/>
    <property type="evidence" value="ECO:0007669"/>
    <property type="project" value="UniProtKB-EC"/>
</dbReference>
<name>A0A7J0BLL3_9BACT</name>
<evidence type="ECO:0000313" key="9">
    <source>
        <dbReference type="EMBL" id="GFM33964.1"/>
    </source>
</evidence>
<dbReference type="InterPro" id="IPR012795">
    <property type="entry name" value="tRNA_Ile_lys_synt_N"/>
</dbReference>
<protein>
    <recommendedName>
        <fullName evidence="1">tRNA(Ile)-lysidine synthetase</fullName>
        <ecNumber evidence="1">6.3.4.19</ecNumber>
    </recommendedName>
</protein>
<dbReference type="EC" id="6.3.4.19" evidence="1"/>
<dbReference type="Proteomes" id="UP000503840">
    <property type="component" value="Unassembled WGS sequence"/>
</dbReference>
<keyword evidence="5" id="KW-0067">ATP-binding</keyword>
<feature type="region of interest" description="Disordered" evidence="7">
    <location>
        <begin position="176"/>
        <end position="196"/>
    </location>
</feature>
<dbReference type="InterPro" id="IPR014729">
    <property type="entry name" value="Rossmann-like_a/b/a_fold"/>
</dbReference>
<dbReference type="PANTHER" id="PTHR43033">
    <property type="entry name" value="TRNA(ILE)-LYSIDINE SYNTHASE-RELATED"/>
    <property type="match status" value="1"/>
</dbReference>
<evidence type="ECO:0000256" key="7">
    <source>
        <dbReference type="SAM" id="MobiDB-lite"/>
    </source>
</evidence>
<keyword evidence="10" id="KW-1185">Reference proteome</keyword>